<keyword evidence="1 2" id="KW-0732">Signal</keyword>
<evidence type="ECO:0000313" key="4">
    <source>
        <dbReference type="EMBL" id="MFC4158175.1"/>
    </source>
</evidence>
<evidence type="ECO:0000259" key="3">
    <source>
        <dbReference type="SMART" id="SM00062"/>
    </source>
</evidence>
<accession>A0ABV8MLJ6</accession>
<evidence type="ECO:0000256" key="2">
    <source>
        <dbReference type="SAM" id="SignalP"/>
    </source>
</evidence>
<dbReference type="Pfam" id="PF00497">
    <property type="entry name" value="SBP_bac_3"/>
    <property type="match status" value="1"/>
</dbReference>
<feature type="chain" id="PRO_5047028198" evidence="2">
    <location>
        <begin position="19"/>
        <end position="253"/>
    </location>
</feature>
<evidence type="ECO:0000313" key="5">
    <source>
        <dbReference type="Proteomes" id="UP001595791"/>
    </source>
</evidence>
<feature type="domain" description="Solute-binding protein family 3/N-terminal" evidence="3">
    <location>
        <begin position="21"/>
        <end position="251"/>
    </location>
</feature>
<name>A0ABV8MLJ6_9NEIS</name>
<dbReference type="EMBL" id="JBHSBU010000001">
    <property type="protein sequence ID" value="MFC4158175.1"/>
    <property type="molecule type" value="Genomic_DNA"/>
</dbReference>
<dbReference type="SUPFAM" id="SSF53850">
    <property type="entry name" value="Periplasmic binding protein-like II"/>
    <property type="match status" value="1"/>
</dbReference>
<reference evidence="5" key="1">
    <citation type="journal article" date="2019" name="Int. J. Syst. Evol. Microbiol.">
        <title>The Global Catalogue of Microorganisms (GCM) 10K type strain sequencing project: providing services to taxonomists for standard genome sequencing and annotation.</title>
        <authorList>
            <consortium name="The Broad Institute Genomics Platform"/>
            <consortium name="The Broad Institute Genome Sequencing Center for Infectious Disease"/>
            <person name="Wu L."/>
            <person name="Ma J."/>
        </authorList>
    </citation>
    <scope>NUCLEOTIDE SEQUENCE [LARGE SCALE GENOMIC DNA]</scope>
    <source>
        <strain evidence="5">LMG 29894</strain>
    </source>
</reference>
<gene>
    <name evidence="4" type="ORF">ACFOW7_02265</name>
</gene>
<dbReference type="Proteomes" id="UP001595791">
    <property type="component" value="Unassembled WGS sequence"/>
</dbReference>
<comment type="caution">
    <text evidence="4">The sequence shown here is derived from an EMBL/GenBank/DDBJ whole genome shotgun (WGS) entry which is preliminary data.</text>
</comment>
<dbReference type="PANTHER" id="PTHR35936:SF17">
    <property type="entry name" value="ARGININE-BINDING EXTRACELLULAR PROTEIN ARTP"/>
    <property type="match status" value="1"/>
</dbReference>
<evidence type="ECO:0000256" key="1">
    <source>
        <dbReference type="ARBA" id="ARBA00022729"/>
    </source>
</evidence>
<keyword evidence="5" id="KW-1185">Reference proteome</keyword>
<dbReference type="Gene3D" id="3.40.190.10">
    <property type="entry name" value="Periplasmic binding protein-like II"/>
    <property type="match status" value="2"/>
</dbReference>
<dbReference type="RefSeq" id="WP_378160572.1">
    <property type="nucleotide sequence ID" value="NZ_JBHSBU010000001.1"/>
</dbReference>
<dbReference type="InterPro" id="IPR001638">
    <property type="entry name" value="Solute-binding_3/MltF_N"/>
</dbReference>
<feature type="signal peptide" evidence="2">
    <location>
        <begin position="1"/>
        <end position="18"/>
    </location>
</feature>
<organism evidence="4 5">
    <name type="scientific">Chitinimonas lacunae</name>
    <dbReference type="NCBI Taxonomy" id="1963018"/>
    <lineage>
        <taxon>Bacteria</taxon>
        <taxon>Pseudomonadati</taxon>
        <taxon>Pseudomonadota</taxon>
        <taxon>Betaproteobacteria</taxon>
        <taxon>Neisseriales</taxon>
        <taxon>Chitinibacteraceae</taxon>
        <taxon>Chitinimonas</taxon>
    </lineage>
</organism>
<sequence length="253" mass="28707">MKRVLTALVACFPLWAAAADEIRISMEGKDPPFEEIDEKGQLKGFNVDIANALCAQMKAKCRFVVFPWDDQIPNLLAKKSDAILASMSITEERKKLVAFSDRYMRTPNFFVARRKTIPYVYITPKRLVGKKIGVQADTTQDAYLTAVYAGHSTIKRYTSNPDVYDALVKGEVDLGMFDAAAVHFAFLNTPRGKDFELVGSAMTDTKYLGEGAGIAFRKEDRELRERFNKALHEILENGVYQETQRKYFIFNVY</sequence>
<dbReference type="PANTHER" id="PTHR35936">
    <property type="entry name" value="MEMBRANE-BOUND LYTIC MUREIN TRANSGLYCOSYLASE F"/>
    <property type="match status" value="1"/>
</dbReference>
<proteinExistence type="predicted"/>
<protein>
    <submittedName>
        <fullName evidence="4">Transporter substrate-binding domain-containing protein</fullName>
    </submittedName>
</protein>
<dbReference type="SMART" id="SM00062">
    <property type="entry name" value="PBPb"/>
    <property type="match status" value="1"/>
</dbReference>